<dbReference type="EMBL" id="LN679447">
    <property type="protein sequence ID" value="CEL58802.1"/>
    <property type="molecule type" value="Genomic_DNA"/>
</dbReference>
<reference evidence="1 2" key="1">
    <citation type="submission" date="2014-11" db="EMBL/GenBank/DDBJ databases">
        <authorList>
            <person name="Wibberg Daniel"/>
        </authorList>
    </citation>
    <scope>NUCLEOTIDE SEQUENCE [LARGE SCALE GENOMIC DNA]</scope>
    <source>
        <strain evidence="1">Rhizoctonia solani AG1-IB 7/3/14</strain>
    </source>
</reference>
<name>A0A0B7FRJ7_THACB</name>
<keyword evidence="2" id="KW-1185">Reference proteome</keyword>
<protein>
    <submittedName>
        <fullName evidence="1">Uncharacterized protein</fullName>
    </submittedName>
</protein>
<organism evidence="1 2">
    <name type="scientific">Thanatephorus cucumeris (strain AG1-IB / isolate 7/3/14)</name>
    <name type="common">Lettuce bottom rot fungus</name>
    <name type="synonym">Rhizoctonia solani</name>
    <dbReference type="NCBI Taxonomy" id="1108050"/>
    <lineage>
        <taxon>Eukaryota</taxon>
        <taxon>Fungi</taxon>
        <taxon>Dikarya</taxon>
        <taxon>Basidiomycota</taxon>
        <taxon>Agaricomycotina</taxon>
        <taxon>Agaricomycetes</taxon>
        <taxon>Cantharellales</taxon>
        <taxon>Ceratobasidiaceae</taxon>
        <taxon>Rhizoctonia</taxon>
        <taxon>Rhizoctonia solani AG-1</taxon>
    </lineage>
</organism>
<evidence type="ECO:0000313" key="2">
    <source>
        <dbReference type="Proteomes" id="UP000059188"/>
    </source>
</evidence>
<dbReference type="Proteomes" id="UP000059188">
    <property type="component" value="Unassembled WGS sequence"/>
</dbReference>
<sequence>MRVNRVTSFQNNKGPRGSSKFLLLNICPDEHNRHSLWVCLGNSTHLDEHKGTACIANGHRCVMEKESNIIEDIALNPLHSEISCPSLAPSPLKSPQG</sequence>
<gene>
    <name evidence="1" type="ORF">RSOLAG1IB_12203</name>
</gene>
<proteinExistence type="predicted"/>
<dbReference type="AlphaFoldDB" id="A0A0B7FRJ7"/>
<accession>A0A0B7FRJ7</accession>
<evidence type="ECO:0000313" key="1">
    <source>
        <dbReference type="EMBL" id="CEL58802.1"/>
    </source>
</evidence>